<dbReference type="InterPro" id="IPR000757">
    <property type="entry name" value="Beta-glucanase-like"/>
</dbReference>
<evidence type="ECO:0000259" key="4">
    <source>
        <dbReference type="PROSITE" id="PS51762"/>
    </source>
</evidence>
<dbReference type="STRING" id="3641.A0A061FPN3"/>
<feature type="domain" description="GH16" evidence="4">
    <location>
        <begin position="130"/>
        <end position="390"/>
    </location>
</feature>
<dbReference type="GO" id="GO:0010411">
    <property type="term" value="P:xyloglucan metabolic process"/>
    <property type="evidence" value="ECO:0000318"/>
    <property type="project" value="GO_Central"/>
</dbReference>
<dbReference type="HOGENOM" id="CLU_553670_0_0_1"/>
<feature type="transmembrane region" description="Helical" evidence="3">
    <location>
        <begin position="364"/>
        <end position="383"/>
    </location>
</feature>
<keyword evidence="2" id="KW-0326">Glycosidase</keyword>
<evidence type="ECO:0000313" key="6">
    <source>
        <dbReference type="Proteomes" id="UP000026915"/>
    </source>
</evidence>
<dbReference type="PROSITE" id="PS51762">
    <property type="entry name" value="GH16_2"/>
    <property type="match status" value="1"/>
</dbReference>
<keyword evidence="1" id="KW-0378">Hydrolase</keyword>
<dbReference type="GO" id="GO:0016762">
    <property type="term" value="F:xyloglucan:xyloglucosyl transferase activity"/>
    <property type="evidence" value="ECO:0000318"/>
    <property type="project" value="GO_Central"/>
</dbReference>
<dbReference type="GO" id="GO:0004553">
    <property type="term" value="F:hydrolase activity, hydrolyzing O-glycosyl compounds"/>
    <property type="evidence" value="ECO:0007669"/>
    <property type="project" value="InterPro"/>
</dbReference>
<protein>
    <submittedName>
        <fullName evidence="5">Xyloglucan endotransglycosylase 6-like protein</fullName>
    </submittedName>
</protein>
<dbReference type="SUPFAM" id="SSF49899">
    <property type="entry name" value="Concanavalin A-like lectins/glucanases"/>
    <property type="match status" value="1"/>
</dbReference>
<gene>
    <name evidence="5" type="ORF">TCM_044258</name>
</gene>
<keyword evidence="3" id="KW-0812">Transmembrane</keyword>
<dbReference type="InterPro" id="IPR044791">
    <property type="entry name" value="Beta-glucanase/XTH"/>
</dbReference>
<name>A0A061FPN3_THECC</name>
<dbReference type="Proteomes" id="UP000026915">
    <property type="component" value="Chromosome 10"/>
</dbReference>
<dbReference type="Gene3D" id="2.60.120.200">
    <property type="match status" value="1"/>
</dbReference>
<reference evidence="5 6" key="1">
    <citation type="journal article" date="2013" name="Genome Biol.">
        <title>The genome sequence of the most widely cultivated cacao type and its use to identify candidate genes regulating pod color.</title>
        <authorList>
            <person name="Motamayor J.C."/>
            <person name="Mockaitis K."/>
            <person name="Schmutz J."/>
            <person name="Haiminen N."/>
            <person name="Iii D.L."/>
            <person name="Cornejo O."/>
            <person name="Findley S.D."/>
            <person name="Zheng P."/>
            <person name="Utro F."/>
            <person name="Royaert S."/>
            <person name="Saski C."/>
            <person name="Jenkins J."/>
            <person name="Podicheti R."/>
            <person name="Zhao M."/>
            <person name="Scheffler B.E."/>
            <person name="Stack J.C."/>
            <person name="Feltus F.A."/>
            <person name="Mustiga G.M."/>
            <person name="Amores F."/>
            <person name="Phillips W."/>
            <person name="Marelli J.P."/>
            <person name="May G.D."/>
            <person name="Shapiro H."/>
            <person name="Ma J."/>
            <person name="Bustamante C.D."/>
            <person name="Schnell R.J."/>
            <person name="Main D."/>
            <person name="Gilbert D."/>
            <person name="Parida L."/>
            <person name="Kuhn D.N."/>
        </authorList>
    </citation>
    <scope>NUCLEOTIDE SEQUENCE [LARGE SCALE GENOMIC DNA]</scope>
    <source>
        <strain evidence="6">cv. Matina 1-6</strain>
    </source>
</reference>
<organism evidence="5 6">
    <name type="scientific">Theobroma cacao</name>
    <name type="common">Cacao</name>
    <name type="synonym">Cocoa</name>
    <dbReference type="NCBI Taxonomy" id="3641"/>
    <lineage>
        <taxon>Eukaryota</taxon>
        <taxon>Viridiplantae</taxon>
        <taxon>Streptophyta</taxon>
        <taxon>Embryophyta</taxon>
        <taxon>Tracheophyta</taxon>
        <taxon>Spermatophyta</taxon>
        <taxon>Magnoliopsida</taxon>
        <taxon>eudicotyledons</taxon>
        <taxon>Gunneridae</taxon>
        <taxon>Pentapetalae</taxon>
        <taxon>rosids</taxon>
        <taxon>malvids</taxon>
        <taxon>Malvales</taxon>
        <taxon>Malvaceae</taxon>
        <taxon>Byttnerioideae</taxon>
        <taxon>Theobroma</taxon>
    </lineage>
</organism>
<dbReference type="Pfam" id="PF00722">
    <property type="entry name" value="Glyco_hydro_16"/>
    <property type="match status" value="1"/>
</dbReference>
<evidence type="ECO:0000256" key="3">
    <source>
        <dbReference type="SAM" id="Phobius"/>
    </source>
</evidence>
<sequence>MYEKEIENQYVRMVQDAMGLEIVLNASHDNDSKSVEEDPNPNATSFYSLLGDVDEPLWIFDEMVKRDVVHISEDELEQIRDARFAQWFQEYVAERRDKTNPLLLEISHGSGRMVRCFTGYFVNGFKFHILDYGQNRKTMNSRAYVKGSFYNDYERDFYGILVDIIELEYFNTENKVLLFKCHWFDTVKGVSGDGTSLRSRGRGHGVGIHTPTDLTQRLHVTPLGDRVLAIDAQIFSLQYLCAVLHKCNYNGMPLKLVPGNSAGTVVIAYYLSSKGETWDKIDFEFLGDISGQPYILHTNVFCQGKGNRKQQFYLWLDPTADFHTYSILWNPQRSVFYVDGIPIREFKNLEFLGVPFPKKQKMRLYIYALAMLMTALLGVNLSIQIGVKPPSRLPIGTSMPMLASGHPDHLIAVQTQTHGFGKSMILQRKGRRNGCRILTWTWYNYCTDTKRVPQSLPTECAYANILSKHSLPSFFPLPPPIWFLLFPFSTQFH</sequence>
<proteinExistence type="predicted"/>
<evidence type="ECO:0000313" key="5">
    <source>
        <dbReference type="EMBL" id="EOY19250.1"/>
    </source>
</evidence>
<dbReference type="AlphaFoldDB" id="A0A061FPN3"/>
<dbReference type="GO" id="GO:0009505">
    <property type="term" value="C:plant-type cell wall"/>
    <property type="evidence" value="ECO:0000318"/>
    <property type="project" value="GO_Central"/>
</dbReference>
<dbReference type="EMBL" id="CM001888">
    <property type="protein sequence ID" value="EOY19250.1"/>
    <property type="molecule type" value="Genomic_DNA"/>
</dbReference>
<dbReference type="Gramene" id="EOY19250">
    <property type="protein sequence ID" value="EOY19250"/>
    <property type="gene ID" value="TCM_044258"/>
</dbReference>
<keyword evidence="6" id="KW-1185">Reference proteome</keyword>
<dbReference type="InParanoid" id="A0A061FPN3"/>
<evidence type="ECO:0000256" key="2">
    <source>
        <dbReference type="ARBA" id="ARBA00023295"/>
    </source>
</evidence>
<evidence type="ECO:0000256" key="1">
    <source>
        <dbReference type="ARBA" id="ARBA00022801"/>
    </source>
</evidence>
<accession>A0A061FPN3</accession>
<dbReference type="PANTHER" id="PTHR31062">
    <property type="entry name" value="XYLOGLUCAN ENDOTRANSGLUCOSYLASE/HYDROLASE PROTEIN 8-RELATED"/>
    <property type="match status" value="1"/>
</dbReference>
<dbReference type="InterPro" id="IPR013320">
    <property type="entry name" value="ConA-like_dom_sf"/>
</dbReference>
<keyword evidence="3" id="KW-1133">Transmembrane helix</keyword>
<dbReference type="eggNOG" id="ENOG502QQ71">
    <property type="taxonomic scope" value="Eukaryota"/>
</dbReference>
<dbReference type="GO" id="GO:0009834">
    <property type="term" value="P:plant-type secondary cell wall biogenesis"/>
    <property type="evidence" value="ECO:0000318"/>
    <property type="project" value="GO_Central"/>
</dbReference>
<keyword evidence="3" id="KW-0472">Membrane</keyword>